<feature type="signal peptide" evidence="13">
    <location>
        <begin position="1"/>
        <end position="23"/>
    </location>
</feature>
<evidence type="ECO:0000256" key="2">
    <source>
        <dbReference type="ARBA" id="ARBA00022448"/>
    </source>
</evidence>
<feature type="chain" id="PRO_5046897943" evidence="13">
    <location>
        <begin position="24"/>
        <end position="689"/>
    </location>
</feature>
<dbReference type="SUPFAM" id="SSF56935">
    <property type="entry name" value="Porins"/>
    <property type="match status" value="1"/>
</dbReference>
<evidence type="ECO:0000256" key="13">
    <source>
        <dbReference type="SAM" id="SignalP"/>
    </source>
</evidence>
<dbReference type="PROSITE" id="PS52016">
    <property type="entry name" value="TONB_DEPENDENT_REC_3"/>
    <property type="match status" value="1"/>
</dbReference>
<dbReference type="InterPro" id="IPR039426">
    <property type="entry name" value="TonB-dep_rcpt-like"/>
</dbReference>
<keyword evidence="7 10" id="KW-0472">Membrane</keyword>
<keyword evidence="6 12" id="KW-0798">TonB box</keyword>
<dbReference type="Pfam" id="PF00593">
    <property type="entry name" value="TonB_dep_Rec_b-barrel"/>
    <property type="match status" value="1"/>
</dbReference>
<evidence type="ECO:0000256" key="6">
    <source>
        <dbReference type="ARBA" id="ARBA00023077"/>
    </source>
</evidence>
<keyword evidence="8 16" id="KW-0675">Receptor</keyword>
<keyword evidence="4 10" id="KW-0812">Transmembrane</keyword>
<dbReference type="Pfam" id="PF07715">
    <property type="entry name" value="Plug"/>
    <property type="match status" value="1"/>
</dbReference>
<evidence type="ECO:0000259" key="14">
    <source>
        <dbReference type="Pfam" id="PF00593"/>
    </source>
</evidence>
<evidence type="ECO:0000256" key="3">
    <source>
        <dbReference type="ARBA" id="ARBA00022452"/>
    </source>
</evidence>
<comment type="subcellular location">
    <subcellularLocation>
        <location evidence="1 10">Cell outer membrane</location>
        <topology evidence="1 10">Multi-pass membrane protein</topology>
    </subcellularLocation>
</comment>
<keyword evidence="2 10" id="KW-0813">Transport</keyword>
<evidence type="ECO:0000256" key="11">
    <source>
        <dbReference type="PROSITE-ProRule" id="PRU10144"/>
    </source>
</evidence>
<dbReference type="RefSeq" id="WP_211855262.1">
    <property type="nucleotide sequence ID" value="NZ_JAAGBB010000035.1"/>
</dbReference>
<feature type="short sequence motif" description="TonB C-terminal box" evidence="11">
    <location>
        <begin position="672"/>
        <end position="689"/>
    </location>
</feature>
<gene>
    <name evidence="16" type="ORF">GXW71_24220</name>
</gene>
<dbReference type="InterPro" id="IPR036942">
    <property type="entry name" value="Beta-barrel_TonB_sf"/>
</dbReference>
<comment type="similarity">
    <text evidence="10 12">Belongs to the TonB-dependent receptor family.</text>
</comment>
<protein>
    <submittedName>
        <fullName evidence="16">TonB-dependent receptor</fullName>
    </submittedName>
</protein>
<dbReference type="InterPro" id="IPR037066">
    <property type="entry name" value="Plug_dom_sf"/>
</dbReference>
<sequence length="689" mass="74661">MLPRFRARLLAGAALLAPGAALAQGAAEVPPISVTATPVPLTVPDNAEAADLARRNPGNVTVVPAESYRDQASATTLHDALALTPGVFAPPKWGQDTRLSIRGSGLARNFHLRGVRLLQDGIPINQADGSGDFQELDPLTLQRLEVLRGANAFTLGANTLGGAINAVTPTGRTAPGGLLRFEFGADGFARWQASYGAASGPFDAWFSYTGLTDDGYRDHASGRSTRFNANAGYRWTDQLETRVYVTYNTIFQQIPGAVSRDAALNAPRRAATANLTGDYQRNIESLRLGTRTAWRPLEGVLVEGGISFVQRELDHPIFQYIDQRSEDLNLFLRATLEGRVFGLQNRLVIGANAAIGSTESNRYPNISGHAGPTLTASSLDRARTNDVYLENTLSLTDRFAVIAGLQAGEAYRASRDRLLTDRDGRPDDSGSGRWQWVNPRIGLLWDTTPSTQLFANLSWSTEPPTLSDLTPLVVAGGFTRLKAQRATTLELGTRGSIGDLRFEAAIYRAWLRDEIQLISTGPSTSLALNTDRTIHQGLELGVDWTAARNAITEGDSLTLRGAYTFSDFRFDGDAVYGNNQLPGAPRHLLRAELRYAHPAGGWIAPNLEWVPQAFYVDNANTTRTSGYALLGLRAGWNFDRGISVFVDARNLTDKRYIASASVAPVANASALLFEPGFGRSVYAGMQFTF</sequence>
<keyword evidence="9 10" id="KW-0998">Cell outer membrane</keyword>
<evidence type="ECO:0000256" key="1">
    <source>
        <dbReference type="ARBA" id="ARBA00004571"/>
    </source>
</evidence>
<evidence type="ECO:0000259" key="15">
    <source>
        <dbReference type="Pfam" id="PF07715"/>
    </source>
</evidence>
<evidence type="ECO:0000256" key="12">
    <source>
        <dbReference type="RuleBase" id="RU003357"/>
    </source>
</evidence>
<evidence type="ECO:0000256" key="5">
    <source>
        <dbReference type="ARBA" id="ARBA00022729"/>
    </source>
</evidence>
<dbReference type="InterPro" id="IPR010917">
    <property type="entry name" value="TonB_rcpt_CS"/>
</dbReference>
<dbReference type="CDD" id="cd01347">
    <property type="entry name" value="ligand_gated_channel"/>
    <property type="match status" value="1"/>
</dbReference>
<dbReference type="PANTHER" id="PTHR30069">
    <property type="entry name" value="TONB-DEPENDENT OUTER MEMBRANE RECEPTOR"/>
    <property type="match status" value="1"/>
</dbReference>
<organism evidence="16 17">
    <name type="scientific">Plastoroseomonas hellenica</name>
    <dbReference type="NCBI Taxonomy" id="2687306"/>
    <lineage>
        <taxon>Bacteria</taxon>
        <taxon>Pseudomonadati</taxon>
        <taxon>Pseudomonadota</taxon>
        <taxon>Alphaproteobacteria</taxon>
        <taxon>Acetobacterales</taxon>
        <taxon>Acetobacteraceae</taxon>
        <taxon>Plastoroseomonas</taxon>
    </lineage>
</organism>
<dbReference type="Gene3D" id="2.170.130.10">
    <property type="entry name" value="TonB-dependent receptor, plug domain"/>
    <property type="match status" value="1"/>
</dbReference>
<feature type="domain" description="TonB-dependent receptor-like beta-barrel" evidence="14">
    <location>
        <begin position="211"/>
        <end position="651"/>
    </location>
</feature>
<evidence type="ECO:0000256" key="10">
    <source>
        <dbReference type="PROSITE-ProRule" id="PRU01360"/>
    </source>
</evidence>
<dbReference type="Proteomes" id="UP001196870">
    <property type="component" value="Unassembled WGS sequence"/>
</dbReference>
<feature type="domain" description="TonB-dependent receptor plug" evidence="15">
    <location>
        <begin position="54"/>
        <end position="163"/>
    </location>
</feature>
<keyword evidence="17" id="KW-1185">Reference proteome</keyword>
<evidence type="ECO:0000256" key="4">
    <source>
        <dbReference type="ARBA" id="ARBA00022692"/>
    </source>
</evidence>
<dbReference type="InterPro" id="IPR012910">
    <property type="entry name" value="Plug_dom"/>
</dbReference>
<keyword evidence="3 10" id="KW-1134">Transmembrane beta strand</keyword>
<evidence type="ECO:0000256" key="9">
    <source>
        <dbReference type="ARBA" id="ARBA00023237"/>
    </source>
</evidence>
<proteinExistence type="inferred from homology"/>
<dbReference type="PANTHER" id="PTHR30069:SF29">
    <property type="entry name" value="HEMOGLOBIN AND HEMOGLOBIN-HAPTOGLOBIN-BINDING PROTEIN 1-RELATED"/>
    <property type="match status" value="1"/>
</dbReference>
<evidence type="ECO:0000313" key="17">
    <source>
        <dbReference type="Proteomes" id="UP001196870"/>
    </source>
</evidence>
<keyword evidence="5 13" id="KW-0732">Signal</keyword>
<accession>A0ABS5F4H1</accession>
<dbReference type="Gene3D" id="2.40.170.20">
    <property type="entry name" value="TonB-dependent receptor, beta-barrel domain"/>
    <property type="match status" value="1"/>
</dbReference>
<dbReference type="PROSITE" id="PS01156">
    <property type="entry name" value="TONB_DEPENDENT_REC_2"/>
    <property type="match status" value="1"/>
</dbReference>
<evidence type="ECO:0000256" key="7">
    <source>
        <dbReference type="ARBA" id="ARBA00023136"/>
    </source>
</evidence>
<reference evidence="17" key="1">
    <citation type="journal article" date="2021" name="Syst. Appl. Microbiol.">
        <title>Roseomonas hellenica sp. nov., isolated from roots of wild-growing Alkanna tinctoria.</title>
        <authorList>
            <person name="Rat A."/>
            <person name="Naranjo H.D."/>
            <person name="Lebbe L."/>
            <person name="Cnockaert M."/>
            <person name="Krigas N."/>
            <person name="Grigoriadou K."/>
            <person name="Maloupa E."/>
            <person name="Willems A."/>
        </authorList>
    </citation>
    <scope>NUCLEOTIDE SEQUENCE [LARGE SCALE GENOMIC DNA]</scope>
    <source>
        <strain evidence="17">LMG 31523</strain>
    </source>
</reference>
<dbReference type="EMBL" id="JAAGBB010000035">
    <property type="protein sequence ID" value="MBR0667484.1"/>
    <property type="molecule type" value="Genomic_DNA"/>
</dbReference>
<evidence type="ECO:0000256" key="8">
    <source>
        <dbReference type="ARBA" id="ARBA00023170"/>
    </source>
</evidence>
<dbReference type="InterPro" id="IPR000531">
    <property type="entry name" value="Beta-barrel_TonB"/>
</dbReference>
<comment type="caution">
    <text evidence="16">The sequence shown here is derived from an EMBL/GenBank/DDBJ whole genome shotgun (WGS) entry which is preliminary data.</text>
</comment>
<name>A0ABS5F4H1_9PROT</name>
<evidence type="ECO:0000313" key="16">
    <source>
        <dbReference type="EMBL" id="MBR0667484.1"/>
    </source>
</evidence>